<dbReference type="PROSITE" id="PS50112">
    <property type="entry name" value="PAS"/>
    <property type="match status" value="1"/>
</dbReference>
<dbReference type="InterPro" id="IPR013656">
    <property type="entry name" value="PAS_4"/>
</dbReference>
<feature type="domain" description="Response regulatory" evidence="7">
    <location>
        <begin position="571"/>
        <end position="683"/>
    </location>
</feature>
<dbReference type="SMART" id="SM00387">
    <property type="entry name" value="HATPase_c"/>
    <property type="match status" value="1"/>
</dbReference>
<reference evidence="10 11" key="1">
    <citation type="journal article" date="2020" name="Curr. Microbiol.">
        <title>Tepidiphilus baoligensis sp. nov., a Novel Bacterium of the Family Hydrogenophilaceae Isolated from an Oil Reservoir.</title>
        <authorList>
            <person name="Zhang X."/>
            <person name="Wang G."/>
            <person name="Ma X."/>
            <person name="Yu J."/>
            <person name="You J."/>
            <person name="Xue Y."/>
            <person name="Ma Y."/>
        </authorList>
    </citation>
    <scope>NUCLEOTIDE SEQUENCE [LARGE SCALE GENOMIC DNA]</scope>
    <source>
        <strain evidence="10 11">B18-69</strain>
    </source>
</reference>
<dbReference type="SUPFAM" id="SSF55785">
    <property type="entry name" value="PYP-like sensor domain (PAS domain)"/>
    <property type="match status" value="2"/>
</dbReference>
<dbReference type="InterPro" id="IPR003661">
    <property type="entry name" value="HisK_dim/P_dom"/>
</dbReference>
<feature type="domain" description="PAS" evidence="8">
    <location>
        <begin position="190"/>
        <end position="260"/>
    </location>
</feature>
<dbReference type="Pfam" id="PF08448">
    <property type="entry name" value="PAS_4"/>
    <property type="match status" value="1"/>
</dbReference>
<feature type="modified residue" description="4-aspartylphosphate" evidence="4">
    <location>
        <position position="621"/>
    </location>
</feature>
<keyword evidence="5" id="KW-0175">Coiled coil</keyword>
<dbReference type="InterPro" id="IPR035965">
    <property type="entry name" value="PAS-like_dom_sf"/>
</dbReference>
<evidence type="ECO:0000259" key="9">
    <source>
        <dbReference type="PROSITE" id="PS50113"/>
    </source>
</evidence>
<dbReference type="SUPFAM" id="SSF47384">
    <property type="entry name" value="Homodimeric domain of signal transducing histidine kinase"/>
    <property type="match status" value="1"/>
</dbReference>
<feature type="domain" description="PAC" evidence="9">
    <location>
        <begin position="260"/>
        <end position="314"/>
    </location>
</feature>
<keyword evidence="11" id="KW-1185">Reference proteome</keyword>
<evidence type="ECO:0000313" key="11">
    <source>
        <dbReference type="Proteomes" id="UP000669605"/>
    </source>
</evidence>
<dbReference type="EMBL" id="JAAAUB010000008">
    <property type="protein sequence ID" value="NMH16843.1"/>
    <property type="molecule type" value="Genomic_DNA"/>
</dbReference>
<dbReference type="PANTHER" id="PTHR43065">
    <property type="entry name" value="SENSOR HISTIDINE KINASE"/>
    <property type="match status" value="1"/>
</dbReference>
<dbReference type="PROSITE" id="PS50109">
    <property type="entry name" value="HIS_KIN"/>
    <property type="match status" value="1"/>
</dbReference>
<dbReference type="InterPro" id="IPR001789">
    <property type="entry name" value="Sig_transdc_resp-reg_receiver"/>
</dbReference>
<dbReference type="Pfam" id="PF12860">
    <property type="entry name" value="PAS_7"/>
    <property type="match status" value="1"/>
</dbReference>
<dbReference type="SMART" id="SM00086">
    <property type="entry name" value="PAC"/>
    <property type="match status" value="2"/>
</dbReference>
<dbReference type="Pfam" id="PF00072">
    <property type="entry name" value="Response_reg"/>
    <property type="match status" value="1"/>
</dbReference>
<dbReference type="Gene3D" id="3.30.450.20">
    <property type="entry name" value="PAS domain"/>
    <property type="match status" value="2"/>
</dbReference>
<dbReference type="Gene3D" id="3.30.565.10">
    <property type="entry name" value="Histidine kinase-like ATPase, C-terminal domain"/>
    <property type="match status" value="1"/>
</dbReference>
<dbReference type="EC" id="2.7.13.3" evidence="2"/>
<protein>
    <recommendedName>
        <fullName evidence="2">histidine kinase</fullName>
        <ecNumber evidence="2">2.7.13.3</ecNumber>
    </recommendedName>
</protein>
<organism evidence="10 11">
    <name type="scientific">Tepidiphilus baoligensis</name>
    <dbReference type="NCBI Taxonomy" id="2698687"/>
    <lineage>
        <taxon>Bacteria</taxon>
        <taxon>Pseudomonadati</taxon>
        <taxon>Pseudomonadota</taxon>
        <taxon>Hydrogenophilia</taxon>
        <taxon>Hydrogenophilales</taxon>
        <taxon>Hydrogenophilaceae</taxon>
        <taxon>Tepidiphilus</taxon>
    </lineage>
</organism>
<dbReference type="SMART" id="SM00388">
    <property type="entry name" value="HisKA"/>
    <property type="match status" value="1"/>
</dbReference>
<dbReference type="PROSITE" id="PS50113">
    <property type="entry name" value="PAC"/>
    <property type="match status" value="1"/>
</dbReference>
<dbReference type="InterPro" id="IPR000014">
    <property type="entry name" value="PAS"/>
</dbReference>
<dbReference type="Pfam" id="PF02518">
    <property type="entry name" value="HATPase_c"/>
    <property type="match status" value="1"/>
</dbReference>
<dbReference type="InterPro" id="IPR000700">
    <property type="entry name" value="PAS-assoc_C"/>
</dbReference>
<dbReference type="SUPFAM" id="SSF55874">
    <property type="entry name" value="ATPase domain of HSP90 chaperone/DNA topoisomerase II/histidine kinase"/>
    <property type="match status" value="1"/>
</dbReference>
<dbReference type="CDD" id="cd00082">
    <property type="entry name" value="HisKA"/>
    <property type="match status" value="1"/>
</dbReference>
<feature type="domain" description="Histidine kinase" evidence="6">
    <location>
        <begin position="327"/>
        <end position="548"/>
    </location>
</feature>
<dbReference type="SUPFAM" id="SSF52172">
    <property type="entry name" value="CheY-like"/>
    <property type="match status" value="1"/>
</dbReference>
<dbReference type="RefSeq" id="WP_169116010.1">
    <property type="nucleotide sequence ID" value="NZ_JAAAUB010000008.1"/>
</dbReference>
<dbReference type="SMART" id="SM00091">
    <property type="entry name" value="PAS"/>
    <property type="match status" value="2"/>
</dbReference>
<dbReference type="PANTHER" id="PTHR43065:SF42">
    <property type="entry name" value="TWO-COMPONENT SENSOR PPRA"/>
    <property type="match status" value="1"/>
</dbReference>
<evidence type="ECO:0000256" key="5">
    <source>
        <dbReference type="SAM" id="Coils"/>
    </source>
</evidence>
<comment type="catalytic activity">
    <reaction evidence="1">
        <text>ATP + protein L-histidine = ADP + protein N-phospho-L-histidine.</text>
        <dbReference type="EC" id="2.7.13.3"/>
    </reaction>
</comment>
<dbReference type="PRINTS" id="PR00344">
    <property type="entry name" value="BCTRLSENSOR"/>
</dbReference>
<sequence length="691" mass="76003">MARTPTPPELPTASSLVGPGDRRRLDLLLAGLDLLDQAIAVFDATPKLVAWNRAMQRLLDFPENLVHEGTPFEAFARFNAERGEYGEGDIERLVAERVMAARAFQPHYFERERPNGRILAVRGVPIPNLGFVSLWTDITEQRRYERLIEEQNQTLEARVAERTAALARANEELRAAQVELDQTAEALRRSEERLRLILDSIPAMVAYLDADERYRFANRVYARWFGLEQDEIAGHTVAEITGPDTYTQIAAHLARAHAGETVSYEYARRNAQGRLVHARSTVVPECDEHGAVVGFFVLSIDITEQKAHQNALIQAQKMEAIGQLTGGVAHDFNNLLTTLIGNLEGLKRYLGDSSAVREYLEPALAASTRGVALIRRLLTFARSQPLAPQAVEVGELVRSMGVILERTLGETIAIVLDLPAAPLYAYADAHQLENALLNLALNARDAMAERGGTLTIRVRPWHRDEGVASDIPVGDYVRFDVSDTGCGMAPEQLTRVFEPFYTTKPFGQGSGLGLAMVYGFVRQSGGDIQVRSEPGRGTTFSFALPLAPAAADVRGANREEEAEAPPSPPRMVLLVEDELPVRHVLRQQLMALGHTVLEAANAHEALELLEHVEEIELLVTDAVMPGELDGRRLIARARMLRSALPTVLVTGYAHDDGPPVDGYIVLPKPCTQAQLSRALVAAQRLAAGMPR</sequence>
<dbReference type="PROSITE" id="PS50110">
    <property type="entry name" value="RESPONSE_REGULATORY"/>
    <property type="match status" value="1"/>
</dbReference>
<accession>A0ABX1QNX5</accession>
<comment type="caution">
    <text evidence="10">The sequence shown here is derived from an EMBL/GenBank/DDBJ whole genome shotgun (WGS) entry which is preliminary data.</text>
</comment>
<dbReference type="SMART" id="SM00448">
    <property type="entry name" value="REC"/>
    <property type="match status" value="1"/>
</dbReference>
<evidence type="ECO:0000259" key="7">
    <source>
        <dbReference type="PROSITE" id="PS50110"/>
    </source>
</evidence>
<evidence type="ECO:0000256" key="1">
    <source>
        <dbReference type="ARBA" id="ARBA00000085"/>
    </source>
</evidence>
<evidence type="ECO:0000259" key="6">
    <source>
        <dbReference type="PROSITE" id="PS50109"/>
    </source>
</evidence>
<evidence type="ECO:0000256" key="2">
    <source>
        <dbReference type="ARBA" id="ARBA00012438"/>
    </source>
</evidence>
<dbReference type="CDD" id="cd00130">
    <property type="entry name" value="PAS"/>
    <property type="match status" value="1"/>
</dbReference>
<dbReference type="Pfam" id="PF00512">
    <property type="entry name" value="HisKA"/>
    <property type="match status" value="1"/>
</dbReference>
<dbReference type="InterPro" id="IPR003594">
    <property type="entry name" value="HATPase_dom"/>
</dbReference>
<dbReference type="Proteomes" id="UP000669605">
    <property type="component" value="Unassembled WGS sequence"/>
</dbReference>
<evidence type="ECO:0000313" key="10">
    <source>
        <dbReference type="EMBL" id="NMH16843.1"/>
    </source>
</evidence>
<dbReference type="Gene3D" id="3.40.50.2300">
    <property type="match status" value="1"/>
</dbReference>
<dbReference type="InterPro" id="IPR005467">
    <property type="entry name" value="His_kinase_dom"/>
</dbReference>
<dbReference type="InterPro" id="IPR036890">
    <property type="entry name" value="HATPase_C_sf"/>
</dbReference>
<dbReference type="InterPro" id="IPR036097">
    <property type="entry name" value="HisK_dim/P_sf"/>
</dbReference>
<dbReference type="InterPro" id="IPR001610">
    <property type="entry name" value="PAC"/>
</dbReference>
<gene>
    <name evidence="10" type="ORF">GV368_06965</name>
</gene>
<evidence type="ECO:0000259" key="8">
    <source>
        <dbReference type="PROSITE" id="PS50112"/>
    </source>
</evidence>
<evidence type="ECO:0000256" key="3">
    <source>
        <dbReference type="ARBA" id="ARBA00022553"/>
    </source>
</evidence>
<name>A0ABX1QNX5_9PROT</name>
<keyword evidence="3 4" id="KW-0597">Phosphoprotein</keyword>
<evidence type="ECO:0000256" key="4">
    <source>
        <dbReference type="PROSITE-ProRule" id="PRU00169"/>
    </source>
</evidence>
<feature type="coiled-coil region" evidence="5">
    <location>
        <begin position="152"/>
        <end position="193"/>
    </location>
</feature>
<dbReference type="NCBIfam" id="TIGR00229">
    <property type="entry name" value="sensory_box"/>
    <property type="match status" value="1"/>
</dbReference>
<dbReference type="Gene3D" id="1.10.287.130">
    <property type="match status" value="1"/>
</dbReference>
<dbReference type="InterPro" id="IPR011006">
    <property type="entry name" value="CheY-like_superfamily"/>
</dbReference>
<proteinExistence type="predicted"/>
<dbReference type="InterPro" id="IPR004358">
    <property type="entry name" value="Sig_transdc_His_kin-like_C"/>
</dbReference>